<reference evidence="2" key="1">
    <citation type="submission" date="2021-06" db="EMBL/GenBank/DDBJ databases">
        <authorList>
            <person name="Kallberg Y."/>
            <person name="Tangrot J."/>
            <person name="Rosling A."/>
        </authorList>
    </citation>
    <scope>NUCLEOTIDE SEQUENCE</scope>
    <source>
        <strain evidence="2">MA453B</strain>
    </source>
</reference>
<feature type="region of interest" description="Disordered" evidence="1">
    <location>
        <begin position="217"/>
        <end position="276"/>
    </location>
</feature>
<dbReference type="OrthoDB" id="2400114at2759"/>
<accession>A0A9N8WIB4</accession>
<comment type="caution">
    <text evidence="2">The sequence shown here is derived from an EMBL/GenBank/DDBJ whole genome shotgun (WGS) entry which is preliminary data.</text>
</comment>
<gene>
    <name evidence="2" type="ORF">DERYTH_LOCUS2275</name>
</gene>
<evidence type="ECO:0000256" key="1">
    <source>
        <dbReference type="SAM" id="MobiDB-lite"/>
    </source>
</evidence>
<protein>
    <submittedName>
        <fullName evidence="2">2245_t:CDS:1</fullName>
    </submittedName>
</protein>
<keyword evidence="3" id="KW-1185">Reference proteome</keyword>
<dbReference type="AlphaFoldDB" id="A0A9N8WIB4"/>
<dbReference type="EMBL" id="CAJVPY010000708">
    <property type="protein sequence ID" value="CAG8488154.1"/>
    <property type="molecule type" value="Genomic_DNA"/>
</dbReference>
<dbReference type="Proteomes" id="UP000789405">
    <property type="component" value="Unassembled WGS sequence"/>
</dbReference>
<name>A0A9N8WIB4_9GLOM</name>
<proteinExistence type="predicted"/>
<evidence type="ECO:0000313" key="3">
    <source>
        <dbReference type="Proteomes" id="UP000789405"/>
    </source>
</evidence>
<organism evidence="2 3">
    <name type="scientific">Dentiscutata erythropus</name>
    <dbReference type="NCBI Taxonomy" id="1348616"/>
    <lineage>
        <taxon>Eukaryota</taxon>
        <taxon>Fungi</taxon>
        <taxon>Fungi incertae sedis</taxon>
        <taxon>Mucoromycota</taxon>
        <taxon>Glomeromycotina</taxon>
        <taxon>Glomeromycetes</taxon>
        <taxon>Diversisporales</taxon>
        <taxon>Gigasporaceae</taxon>
        <taxon>Dentiscutata</taxon>
    </lineage>
</organism>
<feature type="compositionally biased region" description="Low complexity" evidence="1">
    <location>
        <begin position="217"/>
        <end position="273"/>
    </location>
</feature>
<evidence type="ECO:0000313" key="2">
    <source>
        <dbReference type="EMBL" id="CAG8488154.1"/>
    </source>
</evidence>
<sequence>MGKRSPAFSIKIPENNFFINHMSKSYYNEVSDQLEDESFEKELDRSRREFIQFNQDLDEIAQYMKQLFEGSPHFLTGMEEIKQKQDIIEERILLMQEKIIENESLLSDFQFLQNKVHEEINNDLKMIQEQIYEILKKHQNAHTNISNICNNQAKTSEQLELMLQAIHEYARLIEEASLTIKHFADVSPRKEYESLDLSPFRSHEGSISYFEDKKYQSSRIKSSDPGSPSSPSSPTESPQSSRASNHTTITTPTSIVTDLSGQSSPLSSDSIQPNHSVSELPQYQKLLLDIDRMRRAAVGLKFLYYAHKLNDYKSNFPDNDCDLDLDLYEGDSFTDDVDDVDDVTKSYDFNKNNELGLKNLNNNINKDSGEKSKDGIGKICAYVRRRSQKRSSVVHSYELMRFNKNKRTLIKQQG</sequence>